<reference evidence="4" key="2">
    <citation type="submission" date="2019-09" db="UniProtKB">
        <authorList>
            <consortium name="WormBaseParasite"/>
        </authorList>
    </citation>
    <scope>IDENTIFICATION</scope>
</reference>
<dbReference type="AlphaFoldDB" id="A0A183GUW8"/>
<dbReference type="OrthoDB" id="410104at2759"/>
<evidence type="ECO:0000313" key="4">
    <source>
        <dbReference type="WBParaSite" id="HPBE_0002648801-mRNA-1"/>
    </source>
</evidence>
<name>A0A183GUW8_HELPZ</name>
<feature type="region of interest" description="Disordered" evidence="1">
    <location>
        <begin position="36"/>
        <end position="106"/>
    </location>
</feature>
<reference evidence="2 3" key="1">
    <citation type="submission" date="2018-11" db="EMBL/GenBank/DDBJ databases">
        <authorList>
            <consortium name="Pathogen Informatics"/>
        </authorList>
    </citation>
    <scope>NUCLEOTIDE SEQUENCE [LARGE SCALE GENOMIC DNA]</scope>
</reference>
<protein>
    <submittedName>
        <fullName evidence="4">Reverse transcriptase domain-containing protein</fullName>
    </submittedName>
</protein>
<proteinExistence type="predicted"/>
<gene>
    <name evidence="2" type="ORF">HPBE_LOCUS26487</name>
</gene>
<accession>A0A183GUW8</accession>
<evidence type="ECO:0000313" key="2">
    <source>
        <dbReference type="EMBL" id="VDP57829.1"/>
    </source>
</evidence>
<dbReference type="WBParaSite" id="HPBE_0002648801-mRNA-1">
    <property type="protein sequence ID" value="HPBE_0002648801-mRNA-1"/>
    <property type="gene ID" value="HPBE_0002648801"/>
</dbReference>
<evidence type="ECO:0000313" key="3">
    <source>
        <dbReference type="Proteomes" id="UP000050761"/>
    </source>
</evidence>
<evidence type="ECO:0000256" key="1">
    <source>
        <dbReference type="SAM" id="MobiDB-lite"/>
    </source>
</evidence>
<sequence length="106" mass="12063">MRGLDCEDMGLKVDGRQLHHIRFADDIVLITPSISQAGAPRVSGSRSQHGQRPSAGAEQEETSGLMSFQERRRSREEDEERSTPLFFLPKHTPQRPGLYETRMNTR</sequence>
<keyword evidence="3" id="KW-1185">Reference proteome</keyword>
<accession>A0A3P8IKX1</accession>
<dbReference type="EMBL" id="UZAH01040078">
    <property type="protein sequence ID" value="VDP57829.1"/>
    <property type="molecule type" value="Genomic_DNA"/>
</dbReference>
<organism evidence="3 4">
    <name type="scientific">Heligmosomoides polygyrus</name>
    <name type="common">Parasitic roundworm</name>
    <dbReference type="NCBI Taxonomy" id="6339"/>
    <lineage>
        <taxon>Eukaryota</taxon>
        <taxon>Metazoa</taxon>
        <taxon>Ecdysozoa</taxon>
        <taxon>Nematoda</taxon>
        <taxon>Chromadorea</taxon>
        <taxon>Rhabditida</taxon>
        <taxon>Rhabditina</taxon>
        <taxon>Rhabditomorpha</taxon>
        <taxon>Strongyloidea</taxon>
        <taxon>Heligmosomidae</taxon>
        <taxon>Heligmosomoides</taxon>
    </lineage>
</organism>
<dbReference type="Proteomes" id="UP000050761">
    <property type="component" value="Unassembled WGS sequence"/>
</dbReference>